<evidence type="ECO:0000256" key="2">
    <source>
        <dbReference type="SAM" id="SignalP"/>
    </source>
</evidence>
<dbReference type="Proteomes" id="UP000237105">
    <property type="component" value="Unassembled WGS sequence"/>
</dbReference>
<accession>A0A2P5A8U0</accession>
<keyword evidence="4" id="KW-1185">Reference proteome</keyword>
<dbReference type="AlphaFoldDB" id="A0A2P5A8U0"/>
<gene>
    <name evidence="3" type="ORF">PanWU01x14_356870</name>
</gene>
<keyword evidence="2" id="KW-0732">Signal</keyword>
<evidence type="ECO:0000313" key="4">
    <source>
        <dbReference type="Proteomes" id="UP000237105"/>
    </source>
</evidence>
<protein>
    <recommendedName>
        <fullName evidence="5">Hydroxyproline-rich glycoprotein family protein</fullName>
    </recommendedName>
</protein>
<organism evidence="3 4">
    <name type="scientific">Parasponia andersonii</name>
    <name type="common">Sponia andersonii</name>
    <dbReference type="NCBI Taxonomy" id="3476"/>
    <lineage>
        <taxon>Eukaryota</taxon>
        <taxon>Viridiplantae</taxon>
        <taxon>Streptophyta</taxon>
        <taxon>Embryophyta</taxon>
        <taxon>Tracheophyta</taxon>
        <taxon>Spermatophyta</taxon>
        <taxon>Magnoliopsida</taxon>
        <taxon>eudicotyledons</taxon>
        <taxon>Gunneridae</taxon>
        <taxon>Pentapetalae</taxon>
        <taxon>rosids</taxon>
        <taxon>fabids</taxon>
        <taxon>Rosales</taxon>
        <taxon>Cannabaceae</taxon>
        <taxon>Parasponia</taxon>
    </lineage>
</organism>
<feature type="region of interest" description="Disordered" evidence="1">
    <location>
        <begin position="56"/>
        <end position="91"/>
    </location>
</feature>
<feature type="chain" id="PRO_5015144632" description="Hydroxyproline-rich glycoprotein family protein" evidence="2">
    <location>
        <begin position="23"/>
        <end position="139"/>
    </location>
</feature>
<feature type="compositionally biased region" description="Pro residues" evidence="1">
    <location>
        <begin position="59"/>
        <end position="81"/>
    </location>
</feature>
<feature type="signal peptide" evidence="2">
    <location>
        <begin position="1"/>
        <end position="22"/>
    </location>
</feature>
<dbReference type="OrthoDB" id="1433892at2759"/>
<evidence type="ECO:0000256" key="1">
    <source>
        <dbReference type="SAM" id="MobiDB-lite"/>
    </source>
</evidence>
<reference evidence="4" key="1">
    <citation type="submission" date="2016-06" db="EMBL/GenBank/DDBJ databases">
        <title>Parallel loss of symbiosis genes in relatives of nitrogen-fixing non-legume Parasponia.</title>
        <authorList>
            <person name="Van Velzen R."/>
            <person name="Holmer R."/>
            <person name="Bu F."/>
            <person name="Rutten L."/>
            <person name="Van Zeijl A."/>
            <person name="Liu W."/>
            <person name="Santuari L."/>
            <person name="Cao Q."/>
            <person name="Sharma T."/>
            <person name="Shen D."/>
            <person name="Roswanjaya Y."/>
            <person name="Wardhani T."/>
            <person name="Kalhor M.S."/>
            <person name="Jansen J."/>
            <person name="Van den Hoogen J."/>
            <person name="Gungor B."/>
            <person name="Hartog M."/>
            <person name="Hontelez J."/>
            <person name="Verver J."/>
            <person name="Yang W.-C."/>
            <person name="Schijlen E."/>
            <person name="Repin R."/>
            <person name="Schilthuizen M."/>
            <person name="Schranz E."/>
            <person name="Heidstra R."/>
            <person name="Miyata K."/>
            <person name="Fedorova E."/>
            <person name="Kohlen W."/>
            <person name="Bisseling T."/>
            <person name="Smit S."/>
            <person name="Geurts R."/>
        </authorList>
    </citation>
    <scope>NUCLEOTIDE SEQUENCE [LARGE SCALE GENOMIC DNA]</scope>
    <source>
        <strain evidence="4">cv. WU1-14</strain>
    </source>
</reference>
<comment type="caution">
    <text evidence="3">The sequence shown here is derived from an EMBL/GenBank/DDBJ whole genome shotgun (WGS) entry which is preliminary data.</text>
</comment>
<evidence type="ECO:0000313" key="3">
    <source>
        <dbReference type="EMBL" id="PON32947.1"/>
    </source>
</evidence>
<sequence>MFFEKLVFFITLWLSAFSLGFAGDGLGDEMPSPTGCLNCTICPYPCQPLSPPASGYPSYGPPPPPPSLPEYPSYGAPPPPQSNISAQGKCPPTPAVQCCQYPPPTPYGGYVPYESRAPQSPIPIFPSFMILLFSSAVLF</sequence>
<proteinExistence type="predicted"/>
<name>A0A2P5A8U0_PARAD</name>
<evidence type="ECO:0008006" key="5">
    <source>
        <dbReference type="Google" id="ProtNLM"/>
    </source>
</evidence>
<dbReference type="EMBL" id="JXTB01000767">
    <property type="protein sequence ID" value="PON32947.1"/>
    <property type="molecule type" value="Genomic_DNA"/>
</dbReference>
<dbReference type="STRING" id="3476.A0A2P5A8U0"/>